<keyword evidence="1" id="KW-0472">Membrane</keyword>
<feature type="transmembrane region" description="Helical" evidence="1">
    <location>
        <begin position="15"/>
        <end position="34"/>
    </location>
</feature>
<reference evidence="2" key="1">
    <citation type="submission" date="2020-05" db="UniProtKB">
        <authorList>
            <consortium name="EnsemblMetazoa"/>
        </authorList>
    </citation>
    <scope>IDENTIFICATION</scope>
    <source>
        <strain evidence="2">TTRI</strain>
    </source>
</reference>
<protein>
    <submittedName>
        <fullName evidence="2">Uncharacterized protein</fullName>
    </submittedName>
</protein>
<dbReference type="Proteomes" id="UP000078200">
    <property type="component" value="Unassembled WGS sequence"/>
</dbReference>
<sequence length="117" mass="13720">MNKNRLKKYALSPELYQRSFIYCFWHMWPIFLIFRMRTYTGLCLSECVCNMGGFGAYPEQSDATNGAGPRKLMVENDVRRAVELNSRLVPHVVYFIECHFRSFFESPSAQDDGNQFK</sequence>
<name>A0A1A9UWR1_GLOAU</name>
<evidence type="ECO:0000313" key="2">
    <source>
        <dbReference type="EnsemblMetazoa" id="GAUT018346-PA"/>
    </source>
</evidence>
<keyword evidence="1" id="KW-0812">Transmembrane</keyword>
<evidence type="ECO:0000256" key="1">
    <source>
        <dbReference type="SAM" id="Phobius"/>
    </source>
</evidence>
<dbReference type="EnsemblMetazoa" id="GAUT018346-RA">
    <property type="protein sequence ID" value="GAUT018346-PA"/>
    <property type="gene ID" value="GAUT018346"/>
</dbReference>
<evidence type="ECO:0000313" key="3">
    <source>
        <dbReference type="Proteomes" id="UP000078200"/>
    </source>
</evidence>
<dbReference type="STRING" id="7395.A0A1A9UWR1"/>
<keyword evidence="3" id="KW-1185">Reference proteome</keyword>
<dbReference type="VEuPathDB" id="VectorBase:GAUT018346"/>
<dbReference type="AlphaFoldDB" id="A0A1A9UWR1"/>
<organism evidence="2 3">
    <name type="scientific">Glossina austeni</name>
    <name type="common">Savannah tsetse fly</name>
    <dbReference type="NCBI Taxonomy" id="7395"/>
    <lineage>
        <taxon>Eukaryota</taxon>
        <taxon>Metazoa</taxon>
        <taxon>Ecdysozoa</taxon>
        <taxon>Arthropoda</taxon>
        <taxon>Hexapoda</taxon>
        <taxon>Insecta</taxon>
        <taxon>Pterygota</taxon>
        <taxon>Neoptera</taxon>
        <taxon>Endopterygota</taxon>
        <taxon>Diptera</taxon>
        <taxon>Brachycera</taxon>
        <taxon>Muscomorpha</taxon>
        <taxon>Hippoboscoidea</taxon>
        <taxon>Glossinidae</taxon>
        <taxon>Glossina</taxon>
    </lineage>
</organism>
<accession>A0A1A9UWR1</accession>
<proteinExistence type="predicted"/>
<keyword evidence="1" id="KW-1133">Transmembrane helix</keyword>